<organism evidence="1 2">
    <name type="scientific">Chitinophaga caeni</name>
    <dbReference type="NCBI Taxonomy" id="2029983"/>
    <lineage>
        <taxon>Bacteria</taxon>
        <taxon>Pseudomonadati</taxon>
        <taxon>Bacteroidota</taxon>
        <taxon>Chitinophagia</taxon>
        <taxon>Chitinophagales</taxon>
        <taxon>Chitinophagaceae</taxon>
        <taxon>Chitinophaga</taxon>
    </lineage>
</organism>
<name>A0A291R067_9BACT</name>
<dbReference type="AlphaFoldDB" id="A0A291R067"/>
<evidence type="ECO:0000313" key="2">
    <source>
        <dbReference type="Proteomes" id="UP000220133"/>
    </source>
</evidence>
<reference evidence="1 2" key="1">
    <citation type="submission" date="2017-10" db="EMBL/GenBank/DDBJ databases">
        <title>Paenichitinophaga pekingensis gen. nov., sp. nov., isolated from activated sludge.</title>
        <authorList>
            <person name="Jin D."/>
            <person name="Kong X."/>
            <person name="Deng Y."/>
            <person name="Bai Z."/>
        </authorList>
    </citation>
    <scope>NUCLEOTIDE SEQUENCE [LARGE SCALE GENOMIC DNA]</scope>
    <source>
        <strain evidence="1 2">13</strain>
    </source>
</reference>
<evidence type="ECO:0000313" key="1">
    <source>
        <dbReference type="EMBL" id="ATL49588.1"/>
    </source>
</evidence>
<keyword evidence="2" id="KW-1185">Reference proteome</keyword>
<dbReference type="KEGG" id="cbae:COR50_21755"/>
<sequence length="252" mass="29200">MFGFFRKSTKAKCPIPEENRIWMEDAFKWLISEFKKDKIISRKILRPSNEDFPFQFNQSEEDAYILLPVIAEQMEVESSQIELRFYDQTLAEFSSGAGKIFSQQTPGEQYSAGTYNTKKNAGKFVISIEAAQLKNTESLIATLAHEFAHIKLIGEKRIKQNDEFLTDLVTVIFGLGIFNANSSFRFYTNQESWGYRKQGYLSQQEWGYALALFALLRDKDEKKPQWINFLVPNIKSDFKKSMTFLTDNSPIL</sequence>
<gene>
    <name evidence="1" type="ORF">COR50_21755</name>
</gene>
<proteinExistence type="predicted"/>
<protein>
    <submittedName>
        <fullName evidence="1">Uncharacterized protein</fullName>
    </submittedName>
</protein>
<dbReference type="EMBL" id="CP023777">
    <property type="protein sequence ID" value="ATL49588.1"/>
    <property type="molecule type" value="Genomic_DNA"/>
</dbReference>
<accession>A0A291R067</accession>
<dbReference type="Proteomes" id="UP000220133">
    <property type="component" value="Chromosome"/>
</dbReference>